<reference evidence="1" key="1">
    <citation type="journal article" date="2021" name="Proc. Natl. Acad. Sci. U.S.A.">
        <title>A Catalog of Tens of Thousands of Viruses from Human Metagenomes Reveals Hidden Associations with Chronic Diseases.</title>
        <authorList>
            <person name="Tisza M.J."/>
            <person name="Buck C.B."/>
        </authorList>
    </citation>
    <scope>NUCLEOTIDE SEQUENCE</scope>
    <source>
        <strain evidence="1">Ctoic9</strain>
    </source>
</reference>
<proteinExistence type="predicted"/>
<protein>
    <submittedName>
        <fullName evidence="1">NTP-PPase-like protein</fullName>
    </submittedName>
</protein>
<dbReference type="EMBL" id="BK015608">
    <property type="protein sequence ID" value="DAE15573.1"/>
    <property type="molecule type" value="Genomic_DNA"/>
</dbReference>
<organism evidence="1">
    <name type="scientific">Siphoviridae sp. ctoic9</name>
    <dbReference type="NCBI Taxonomy" id="2825671"/>
    <lineage>
        <taxon>Viruses</taxon>
        <taxon>Duplodnaviria</taxon>
        <taxon>Heunggongvirae</taxon>
        <taxon>Uroviricota</taxon>
        <taxon>Caudoviricetes</taxon>
    </lineage>
</organism>
<accession>A0A8S5Q9Y6</accession>
<name>A0A8S5Q9Y6_9CAUD</name>
<sequence>MNNETNIYNWDNIVPLALYAHQQAVAKGFWKEKHPHDHYLMLVITELAEAVEADRKLNWAVLAPATIDTLEQLDGAPYAQMFLREVKDTVEDEIADACIRLLDLIGSKATEDEELGVIDVFDQEEDKTLTQMLFRVCMTLHWDSPLSCQLKLLRAISERYEFDLMKHIELKMKYNATRPALHGKKY</sequence>
<evidence type="ECO:0000313" key="1">
    <source>
        <dbReference type="EMBL" id="DAE15573.1"/>
    </source>
</evidence>
<dbReference type="Gene3D" id="1.10.287.1080">
    <property type="entry name" value="MazG-like"/>
    <property type="match status" value="1"/>
</dbReference>